<evidence type="ECO:0000256" key="1">
    <source>
        <dbReference type="SAM" id="MobiDB-lite"/>
    </source>
</evidence>
<evidence type="ECO:0000313" key="2">
    <source>
        <dbReference type="EMBL" id="GFR59919.1"/>
    </source>
</evidence>
<dbReference type="Proteomes" id="UP000762676">
    <property type="component" value="Unassembled WGS sequence"/>
</dbReference>
<gene>
    <name evidence="2" type="ORF">ElyMa_001807000</name>
</gene>
<comment type="caution">
    <text evidence="2">The sequence shown here is derived from an EMBL/GenBank/DDBJ whole genome shotgun (WGS) entry which is preliminary data.</text>
</comment>
<dbReference type="EMBL" id="BMAT01003661">
    <property type="protein sequence ID" value="GFR59919.1"/>
    <property type="molecule type" value="Genomic_DNA"/>
</dbReference>
<proteinExistence type="predicted"/>
<name>A0AAV4EH32_9GAST</name>
<organism evidence="2 3">
    <name type="scientific">Elysia marginata</name>
    <dbReference type="NCBI Taxonomy" id="1093978"/>
    <lineage>
        <taxon>Eukaryota</taxon>
        <taxon>Metazoa</taxon>
        <taxon>Spiralia</taxon>
        <taxon>Lophotrochozoa</taxon>
        <taxon>Mollusca</taxon>
        <taxon>Gastropoda</taxon>
        <taxon>Heterobranchia</taxon>
        <taxon>Euthyneura</taxon>
        <taxon>Panpulmonata</taxon>
        <taxon>Sacoglossa</taxon>
        <taxon>Placobranchoidea</taxon>
        <taxon>Plakobranchidae</taxon>
        <taxon>Elysia</taxon>
    </lineage>
</organism>
<reference evidence="2 3" key="1">
    <citation type="journal article" date="2021" name="Elife">
        <title>Chloroplast acquisition without the gene transfer in kleptoplastic sea slugs, Plakobranchus ocellatus.</title>
        <authorList>
            <person name="Maeda T."/>
            <person name="Takahashi S."/>
            <person name="Yoshida T."/>
            <person name="Shimamura S."/>
            <person name="Takaki Y."/>
            <person name="Nagai Y."/>
            <person name="Toyoda A."/>
            <person name="Suzuki Y."/>
            <person name="Arimoto A."/>
            <person name="Ishii H."/>
            <person name="Satoh N."/>
            <person name="Nishiyama T."/>
            <person name="Hasebe M."/>
            <person name="Maruyama T."/>
            <person name="Minagawa J."/>
            <person name="Obokata J."/>
            <person name="Shigenobu S."/>
        </authorList>
    </citation>
    <scope>NUCLEOTIDE SEQUENCE [LARGE SCALE GENOMIC DNA]</scope>
</reference>
<sequence>MERERHRLTENEREKKKKVSNFFDSQVWWSNVRVALIDGGQRMSGASVSGHPGTADPDSLQDAPVVANVDLNCAGLISEGSRRCGWWMQP</sequence>
<accession>A0AAV4EH32</accession>
<evidence type="ECO:0000313" key="3">
    <source>
        <dbReference type="Proteomes" id="UP000762676"/>
    </source>
</evidence>
<dbReference type="AlphaFoldDB" id="A0AAV4EH32"/>
<feature type="region of interest" description="Disordered" evidence="1">
    <location>
        <begin position="42"/>
        <end position="61"/>
    </location>
</feature>
<keyword evidence="3" id="KW-1185">Reference proteome</keyword>
<protein>
    <submittedName>
        <fullName evidence="2">Uncharacterized protein</fullName>
    </submittedName>
</protein>